<protein>
    <submittedName>
        <fullName evidence="1">Uncharacterized protein</fullName>
    </submittedName>
</protein>
<sequence length="170" mass="18953">MDPVKVGLLTLLEVSTAKYSMCDLAYITVLGLYKQGVRINNPPLENQAQKQDLNPNPDHLQAACPEDQRASHLHFSGFELLQAEVQIKSQSENTNMDVRAVTFKEELVSLPNRGKESLSVNFMNLKSSHITNQVPLPKKHRLKAGSHGPSSRTEELSDLPQVFLPIGNPW</sequence>
<evidence type="ECO:0000313" key="1">
    <source>
        <dbReference type="EMBL" id="KAJ9086131.1"/>
    </source>
</evidence>
<comment type="caution">
    <text evidence="1">The sequence shown here is derived from an EMBL/GenBank/DDBJ whole genome shotgun (WGS) entry which is preliminary data.</text>
</comment>
<dbReference type="EMBL" id="QTSX02000731">
    <property type="protein sequence ID" value="KAJ9086131.1"/>
    <property type="molecule type" value="Genomic_DNA"/>
</dbReference>
<proteinExistence type="predicted"/>
<accession>A0ACC2UHK9</accession>
<gene>
    <name evidence="1" type="ORF">DSO57_1007246</name>
</gene>
<reference evidence="1" key="1">
    <citation type="submission" date="2022-04" db="EMBL/GenBank/DDBJ databases">
        <title>Genome of the entomopathogenic fungus Entomophthora muscae.</title>
        <authorList>
            <person name="Elya C."/>
            <person name="Lovett B.R."/>
            <person name="Lee E."/>
            <person name="Macias A.M."/>
            <person name="Hajek A.E."/>
            <person name="De Bivort B.L."/>
            <person name="Kasson M.T."/>
            <person name="De Fine Licht H.H."/>
            <person name="Stajich J.E."/>
        </authorList>
    </citation>
    <scope>NUCLEOTIDE SEQUENCE</scope>
    <source>
        <strain evidence="1">Berkeley</strain>
    </source>
</reference>
<organism evidence="1 2">
    <name type="scientific">Entomophthora muscae</name>
    <dbReference type="NCBI Taxonomy" id="34485"/>
    <lineage>
        <taxon>Eukaryota</taxon>
        <taxon>Fungi</taxon>
        <taxon>Fungi incertae sedis</taxon>
        <taxon>Zoopagomycota</taxon>
        <taxon>Entomophthoromycotina</taxon>
        <taxon>Entomophthoromycetes</taxon>
        <taxon>Entomophthorales</taxon>
        <taxon>Entomophthoraceae</taxon>
        <taxon>Entomophthora</taxon>
    </lineage>
</organism>
<name>A0ACC2UHK9_9FUNG</name>
<dbReference type="Proteomes" id="UP001165960">
    <property type="component" value="Unassembled WGS sequence"/>
</dbReference>
<keyword evidence="2" id="KW-1185">Reference proteome</keyword>
<evidence type="ECO:0000313" key="2">
    <source>
        <dbReference type="Proteomes" id="UP001165960"/>
    </source>
</evidence>